<accession>F0ZA68</accession>
<reference evidence="6" key="1">
    <citation type="journal article" date="2011" name="Genome Biol.">
        <title>Comparative genomics of the social amoebae Dictyostelium discoideum and Dictyostelium purpureum.</title>
        <authorList>
            <consortium name="US DOE Joint Genome Institute (JGI-PGF)"/>
            <person name="Sucgang R."/>
            <person name="Kuo A."/>
            <person name="Tian X."/>
            <person name="Salerno W."/>
            <person name="Parikh A."/>
            <person name="Feasley C.L."/>
            <person name="Dalin E."/>
            <person name="Tu H."/>
            <person name="Huang E."/>
            <person name="Barry K."/>
            <person name="Lindquist E."/>
            <person name="Shapiro H."/>
            <person name="Bruce D."/>
            <person name="Schmutz J."/>
            <person name="Salamov A."/>
            <person name="Fey P."/>
            <person name="Gaudet P."/>
            <person name="Anjard C."/>
            <person name="Babu M.M."/>
            <person name="Basu S."/>
            <person name="Bushmanova Y."/>
            <person name="van der Wel H."/>
            <person name="Katoh-Kurasawa M."/>
            <person name="Dinh C."/>
            <person name="Coutinho P.M."/>
            <person name="Saito T."/>
            <person name="Elias M."/>
            <person name="Schaap P."/>
            <person name="Kay R.R."/>
            <person name="Henrissat B."/>
            <person name="Eichinger L."/>
            <person name="Rivero F."/>
            <person name="Putnam N.H."/>
            <person name="West C.M."/>
            <person name="Loomis W.F."/>
            <person name="Chisholm R.L."/>
            <person name="Shaulsky G."/>
            <person name="Strassmann J.E."/>
            <person name="Queller D.C."/>
            <person name="Kuspa A."/>
            <person name="Grigoriev I.V."/>
        </authorList>
    </citation>
    <scope>NUCLEOTIDE SEQUENCE [LARGE SCALE GENOMIC DNA]</scope>
    <source>
        <strain evidence="6">QSDP1</strain>
    </source>
</reference>
<dbReference type="RefSeq" id="XP_003284294.1">
    <property type="nucleotide sequence ID" value="XM_003284246.1"/>
</dbReference>
<dbReference type="PRINTS" id="PR00450">
    <property type="entry name" value="RECOVERIN"/>
</dbReference>
<dbReference type="KEGG" id="dpp:DICPUDRAFT_52831"/>
<dbReference type="STRING" id="5786.F0ZA68"/>
<dbReference type="VEuPathDB" id="AmoebaDB:DICPUDRAFT_52831"/>
<evidence type="ECO:0000256" key="3">
    <source>
        <dbReference type="ARBA" id="ARBA00022837"/>
    </source>
</evidence>
<evidence type="ECO:0000256" key="1">
    <source>
        <dbReference type="ARBA" id="ARBA00022723"/>
    </source>
</evidence>
<dbReference type="FunCoup" id="F0ZA68">
    <property type="interactions" value="1"/>
</dbReference>
<keyword evidence="3" id="KW-0106">Calcium</keyword>
<dbReference type="CDD" id="cd00051">
    <property type="entry name" value="EFh"/>
    <property type="match status" value="1"/>
</dbReference>
<dbReference type="OMA" id="LKFAFRM"/>
<dbReference type="InterPro" id="IPR011992">
    <property type="entry name" value="EF-hand-dom_pair"/>
</dbReference>
<dbReference type="Gene3D" id="1.10.238.10">
    <property type="entry name" value="EF-hand"/>
    <property type="match status" value="1"/>
</dbReference>
<dbReference type="GO" id="GO:0019902">
    <property type="term" value="F:phosphatase binding"/>
    <property type="evidence" value="ECO:0000318"/>
    <property type="project" value="GO_Central"/>
</dbReference>
<keyword evidence="6" id="KW-1185">Reference proteome</keyword>
<dbReference type="PANTHER" id="PTHR45942">
    <property type="entry name" value="PROTEIN PHOSPATASE 3 REGULATORY SUBUNIT B ALPHA ISOFORM TYPE 1"/>
    <property type="match status" value="1"/>
</dbReference>
<dbReference type="FunFam" id="1.10.238.10:FF:000951">
    <property type="entry name" value="Calcineurin subunit B type 2"/>
    <property type="match status" value="1"/>
</dbReference>
<protein>
    <recommendedName>
        <fullName evidence="4">EF-hand domain-containing protein</fullName>
    </recommendedName>
</protein>
<dbReference type="AlphaFoldDB" id="F0ZA68"/>
<dbReference type="Pfam" id="PF13499">
    <property type="entry name" value="EF-hand_7"/>
    <property type="match status" value="2"/>
</dbReference>
<evidence type="ECO:0000313" key="6">
    <source>
        <dbReference type="Proteomes" id="UP000001064"/>
    </source>
</evidence>
<dbReference type="GO" id="GO:0097720">
    <property type="term" value="P:calcineurin-mediated signaling"/>
    <property type="evidence" value="ECO:0000318"/>
    <property type="project" value="GO_Central"/>
</dbReference>
<keyword evidence="2" id="KW-0677">Repeat</keyword>
<dbReference type="InParanoid" id="F0ZA68"/>
<dbReference type="GeneID" id="10510199"/>
<dbReference type="EMBL" id="GL870962">
    <property type="protein sequence ID" value="EGC39148.1"/>
    <property type="molecule type" value="Genomic_DNA"/>
</dbReference>
<keyword evidence="1" id="KW-0479">Metal-binding</keyword>
<organism evidence="5 6">
    <name type="scientific">Dictyostelium purpureum</name>
    <name type="common">Slime mold</name>
    <dbReference type="NCBI Taxonomy" id="5786"/>
    <lineage>
        <taxon>Eukaryota</taxon>
        <taxon>Amoebozoa</taxon>
        <taxon>Evosea</taxon>
        <taxon>Eumycetozoa</taxon>
        <taxon>Dictyostelia</taxon>
        <taxon>Dictyosteliales</taxon>
        <taxon>Dictyosteliaceae</taxon>
        <taxon>Dictyostelium</taxon>
    </lineage>
</organism>
<proteinExistence type="predicted"/>
<dbReference type="eggNOG" id="KOG0034">
    <property type="taxonomic scope" value="Eukaryota"/>
</dbReference>
<feature type="domain" description="EF-hand" evidence="4">
    <location>
        <begin position="65"/>
        <end position="93"/>
    </location>
</feature>
<sequence>MGVNKSTLRTEEIEEIREDSLLFTQREIKKLYKRFKRLDKEEKGSINVEDFNQIPELSMNPMLPRIISIFDVNRDGQVNFKQFVKTLSAFHPKADKTDKIKILFKIYDINNDGFITRDEIETILTMMVGKNLTKEQISSIVEETLNEADVNGKGKLDYEDFKASIGKSGCNTENMLSISIHNSEL</sequence>
<dbReference type="GO" id="GO:0005509">
    <property type="term" value="F:calcium ion binding"/>
    <property type="evidence" value="ECO:0007669"/>
    <property type="project" value="InterPro"/>
</dbReference>
<dbReference type="PROSITE" id="PS50222">
    <property type="entry name" value="EF_HAND_2"/>
    <property type="match status" value="4"/>
</dbReference>
<feature type="domain" description="EF-hand" evidence="4">
    <location>
        <begin position="136"/>
        <end position="171"/>
    </location>
</feature>
<feature type="domain" description="EF-hand" evidence="4">
    <location>
        <begin position="95"/>
        <end position="130"/>
    </location>
</feature>
<dbReference type="SMART" id="SM00054">
    <property type="entry name" value="EFh"/>
    <property type="match status" value="3"/>
</dbReference>
<dbReference type="GO" id="GO:0005955">
    <property type="term" value="C:calcineurin complex"/>
    <property type="evidence" value="ECO:0000318"/>
    <property type="project" value="GO_Central"/>
</dbReference>
<dbReference type="PROSITE" id="PS00018">
    <property type="entry name" value="EF_HAND_1"/>
    <property type="match status" value="1"/>
</dbReference>
<dbReference type="SUPFAM" id="SSF47473">
    <property type="entry name" value="EF-hand"/>
    <property type="match status" value="1"/>
</dbReference>
<feature type="domain" description="EF-hand" evidence="4">
    <location>
        <begin position="26"/>
        <end position="61"/>
    </location>
</feature>
<gene>
    <name evidence="5" type="ORF">DICPUDRAFT_52831</name>
</gene>
<dbReference type="InterPro" id="IPR002048">
    <property type="entry name" value="EF_hand_dom"/>
</dbReference>
<evidence type="ECO:0000313" key="5">
    <source>
        <dbReference type="EMBL" id="EGC39148.1"/>
    </source>
</evidence>
<dbReference type="Proteomes" id="UP000001064">
    <property type="component" value="Unassembled WGS sequence"/>
</dbReference>
<evidence type="ECO:0000259" key="4">
    <source>
        <dbReference type="PROSITE" id="PS50222"/>
    </source>
</evidence>
<dbReference type="OrthoDB" id="191686at2759"/>
<name>F0ZA68_DICPU</name>
<dbReference type="GO" id="GO:0008597">
    <property type="term" value="F:calcium-dependent protein serine/threonine phosphatase regulator activity"/>
    <property type="evidence" value="ECO:0000318"/>
    <property type="project" value="GO_Central"/>
</dbReference>
<evidence type="ECO:0000256" key="2">
    <source>
        <dbReference type="ARBA" id="ARBA00022737"/>
    </source>
</evidence>
<dbReference type="InterPro" id="IPR018247">
    <property type="entry name" value="EF_Hand_1_Ca_BS"/>
</dbReference>